<dbReference type="CDD" id="cd00090">
    <property type="entry name" value="HTH_ARSR"/>
    <property type="match status" value="1"/>
</dbReference>
<organism evidence="6 7">
    <name type="scientific">Pseudokineococcus basanitobsidens</name>
    <dbReference type="NCBI Taxonomy" id="1926649"/>
    <lineage>
        <taxon>Bacteria</taxon>
        <taxon>Bacillati</taxon>
        <taxon>Actinomycetota</taxon>
        <taxon>Actinomycetes</taxon>
        <taxon>Kineosporiales</taxon>
        <taxon>Kineosporiaceae</taxon>
        <taxon>Pseudokineococcus</taxon>
    </lineage>
</organism>
<keyword evidence="2 6" id="KW-0238">DNA-binding</keyword>
<accession>A0ABU8RH94</accession>
<evidence type="ECO:0000256" key="2">
    <source>
        <dbReference type="ARBA" id="ARBA00023125"/>
    </source>
</evidence>
<dbReference type="PANTHER" id="PTHR30363">
    <property type="entry name" value="HTH-TYPE TRANSCRIPTIONAL REGULATOR SRLR-RELATED"/>
    <property type="match status" value="1"/>
</dbReference>
<dbReference type="PRINTS" id="PR00037">
    <property type="entry name" value="HTHLACR"/>
</dbReference>
<dbReference type="InterPro" id="IPR001845">
    <property type="entry name" value="HTH_ArsR_DNA-bd_dom"/>
</dbReference>
<dbReference type="EMBL" id="JBBIAA010000002">
    <property type="protein sequence ID" value="MEJ5944440.1"/>
    <property type="molecule type" value="Genomic_DNA"/>
</dbReference>
<dbReference type="PROSITE" id="PS00894">
    <property type="entry name" value="HTH_DEOR_1"/>
    <property type="match status" value="1"/>
</dbReference>
<dbReference type="SMART" id="SM01134">
    <property type="entry name" value="DeoRC"/>
    <property type="match status" value="1"/>
</dbReference>
<evidence type="ECO:0000313" key="6">
    <source>
        <dbReference type="EMBL" id="MEJ5944440.1"/>
    </source>
</evidence>
<dbReference type="PROSITE" id="PS51000">
    <property type="entry name" value="HTH_DEOR_2"/>
    <property type="match status" value="1"/>
</dbReference>
<dbReference type="GO" id="GO:0003677">
    <property type="term" value="F:DNA binding"/>
    <property type="evidence" value="ECO:0007669"/>
    <property type="project" value="UniProtKB-KW"/>
</dbReference>
<gene>
    <name evidence="6" type="ORF">WDZ17_03930</name>
</gene>
<protein>
    <submittedName>
        <fullName evidence="6">DeoR/GlpR family DNA-binding transcription regulator</fullName>
    </submittedName>
</protein>
<dbReference type="InterPro" id="IPR001034">
    <property type="entry name" value="DeoR_HTH"/>
</dbReference>
<dbReference type="InterPro" id="IPR036388">
    <property type="entry name" value="WH-like_DNA-bd_sf"/>
</dbReference>
<dbReference type="InterPro" id="IPR037171">
    <property type="entry name" value="NagB/RpiA_transferase-like"/>
</dbReference>
<dbReference type="Gene3D" id="1.10.10.10">
    <property type="entry name" value="Winged helix-like DNA-binding domain superfamily/Winged helix DNA-binding domain"/>
    <property type="match status" value="1"/>
</dbReference>
<proteinExistence type="predicted"/>
<feature type="domain" description="HTH deoR-type" evidence="5">
    <location>
        <begin position="3"/>
        <end position="58"/>
    </location>
</feature>
<name>A0ABU8RH94_9ACTN</name>
<dbReference type="Pfam" id="PF08220">
    <property type="entry name" value="HTH_DeoR"/>
    <property type="match status" value="1"/>
</dbReference>
<dbReference type="InterPro" id="IPR018356">
    <property type="entry name" value="Tscrpt_reg_HTH_DeoR_CS"/>
</dbReference>
<evidence type="ECO:0000256" key="1">
    <source>
        <dbReference type="ARBA" id="ARBA00023015"/>
    </source>
</evidence>
<dbReference type="InterPro" id="IPR050313">
    <property type="entry name" value="Carb_Metab_HTH_regulators"/>
</dbReference>
<dbReference type="Proteomes" id="UP001387100">
    <property type="component" value="Unassembled WGS sequence"/>
</dbReference>
<evidence type="ECO:0000259" key="4">
    <source>
        <dbReference type="PROSITE" id="PS50987"/>
    </source>
</evidence>
<reference evidence="6 7" key="1">
    <citation type="journal article" date="2017" name="Int. J. Syst. Evol. Microbiol.">
        <title>Pseudokineococcus basanitobsidens sp. nov., isolated from volcanic rock.</title>
        <authorList>
            <person name="Lee D.W."/>
            <person name="Park M.Y."/>
            <person name="Kim J.J."/>
            <person name="Kim B.S."/>
        </authorList>
    </citation>
    <scope>NUCLEOTIDE SEQUENCE [LARGE SCALE GENOMIC DNA]</scope>
    <source>
        <strain evidence="6 7">DSM 103726</strain>
    </source>
</reference>
<dbReference type="Pfam" id="PF00455">
    <property type="entry name" value="DeoRC"/>
    <property type="match status" value="1"/>
</dbReference>
<keyword evidence="3" id="KW-0804">Transcription</keyword>
<dbReference type="PANTHER" id="PTHR30363:SF44">
    <property type="entry name" value="AGA OPERON TRANSCRIPTIONAL REPRESSOR-RELATED"/>
    <property type="match status" value="1"/>
</dbReference>
<evidence type="ECO:0000256" key="3">
    <source>
        <dbReference type="ARBA" id="ARBA00023163"/>
    </source>
</evidence>
<dbReference type="PROSITE" id="PS50987">
    <property type="entry name" value="HTH_ARSR_2"/>
    <property type="match status" value="1"/>
</dbReference>
<feature type="domain" description="HTH arsR-type" evidence="4">
    <location>
        <begin position="1"/>
        <end position="84"/>
    </location>
</feature>
<keyword evidence="1" id="KW-0805">Transcription regulation</keyword>
<dbReference type="InterPro" id="IPR036390">
    <property type="entry name" value="WH_DNA-bd_sf"/>
</dbReference>
<dbReference type="SMART" id="SM00420">
    <property type="entry name" value="HTH_DEOR"/>
    <property type="match status" value="1"/>
</dbReference>
<evidence type="ECO:0000259" key="5">
    <source>
        <dbReference type="PROSITE" id="PS51000"/>
    </source>
</evidence>
<keyword evidence="7" id="KW-1185">Reference proteome</keyword>
<dbReference type="InterPro" id="IPR011991">
    <property type="entry name" value="ArsR-like_HTH"/>
</dbReference>
<dbReference type="InterPro" id="IPR014036">
    <property type="entry name" value="DeoR-like_C"/>
</dbReference>
<dbReference type="RefSeq" id="WP_339573819.1">
    <property type="nucleotide sequence ID" value="NZ_JBBIAA010000002.1"/>
</dbReference>
<evidence type="ECO:0000313" key="7">
    <source>
        <dbReference type="Proteomes" id="UP001387100"/>
    </source>
</evidence>
<comment type="caution">
    <text evidence="6">The sequence shown here is derived from an EMBL/GenBank/DDBJ whole genome shotgun (WGS) entry which is preliminary data.</text>
</comment>
<dbReference type="SUPFAM" id="SSF46785">
    <property type="entry name" value="Winged helix' DNA-binding domain"/>
    <property type="match status" value="1"/>
</dbReference>
<dbReference type="SUPFAM" id="SSF100950">
    <property type="entry name" value="NagB/RpiA/CoA transferase-like"/>
    <property type="match status" value="1"/>
</dbReference>
<sequence>MFADERRQAILGLVHSGGPVSLRELARRVGSSEVTVRRDLRLLADQGLVDRRHGGAAPPGGLGREAPYAEKADVAADEKAAMAEVALSLVDSGDAVTIGAGTTTQALARRLATCADLTVMTNSLLVAQALAGARGVEVVLTGGSLRGPILGLVGTAAEASLVDVRTRRAFLSGNGLTGERGLSTPSAAVAGVDRAMVASAAELVVLADSTKIGVDTMTLTATTEEIDHLVTTTRAPAEQVERLRELGVQVHLAEVPPRAEDAPPR</sequence>